<gene>
    <name evidence="2" type="primary">rbfA</name>
    <name evidence="3" type="ORF">SAMN05444141_103488</name>
</gene>
<organism evidence="3 4">
    <name type="scientific">Pseudovibrio denitrificans</name>
    <dbReference type="NCBI Taxonomy" id="258256"/>
    <lineage>
        <taxon>Bacteria</taxon>
        <taxon>Pseudomonadati</taxon>
        <taxon>Pseudomonadota</taxon>
        <taxon>Alphaproteobacteria</taxon>
        <taxon>Hyphomicrobiales</taxon>
        <taxon>Stappiaceae</taxon>
        <taxon>Pseudovibrio</taxon>
    </lineage>
</organism>
<dbReference type="PANTHER" id="PTHR33515:SF1">
    <property type="entry name" value="RIBOSOME-BINDING FACTOR A, CHLOROPLASTIC-RELATED"/>
    <property type="match status" value="1"/>
</dbReference>
<dbReference type="InterPro" id="IPR023799">
    <property type="entry name" value="RbfA_dom_sf"/>
</dbReference>
<dbReference type="EMBL" id="FPBD01000003">
    <property type="protein sequence ID" value="SFT80211.1"/>
    <property type="molecule type" value="Genomic_DNA"/>
</dbReference>
<name>A0A1I7AZA2_9HYPH</name>
<dbReference type="GO" id="GO:0030490">
    <property type="term" value="P:maturation of SSU-rRNA"/>
    <property type="evidence" value="ECO:0007669"/>
    <property type="project" value="UniProtKB-UniRule"/>
</dbReference>
<proteinExistence type="inferred from homology"/>
<evidence type="ECO:0000256" key="1">
    <source>
        <dbReference type="ARBA" id="ARBA00022517"/>
    </source>
</evidence>
<comment type="subcellular location">
    <subcellularLocation>
        <location evidence="2">Cytoplasm</location>
    </subcellularLocation>
</comment>
<evidence type="ECO:0000313" key="3">
    <source>
        <dbReference type="EMBL" id="SFT80211.1"/>
    </source>
</evidence>
<dbReference type="Gene3D" id="3.30.300.20">
    <property type="match status" value="1"/>
</dbReference>
<dbReference type="AlphaFoldDB" id="A0A1I7AZA2"/>
<dbReference type="InterPro" id="IPR000238">
    <property type="entry name" value="RbfA"/>
</dbReference>
<keyword evidence="1 2" id="KW-0690">Ribosome biogenesis</keyword>
<keyword evidence="2" id="KW-0963">Cytoplasm</keyword>
<dbReference type="GO" id="GO:0005829">
    <property type="term" value="C:cytosol"/>
    <property type="evidence" value="ECO:0007669"/>
    <property type="project" value="TreeGrafter"/>
</dbReference>
<dbReference type="GO" id="GO:0043024">
    <property type="term" value="F:ribosomal small subunit binding"/>
    <property type="evidence" value="ECO:0007669"/>
    <property type="project" value="TreeGrafter"/>
</dbReference>
<accession>A0A1I7AZA2</accession>
<comment type="function">
    <text evidence="2">One of several proteins that assist in the late maturation steps of the functional core of the 30S ribosomal subunit. Associates with free 30S ribosomal subunits (but not with 30S subunits that are part of 70S ribosomes or polysomes). Required for efficient processing of 16S rRNA. May interact with the 5'-terminal helix region of 16S rRNA.</text>
</comment>
<keyword evidence="4" id="KW-1185">Reference proteome</keyword>
<evidence type="ECO:0000313" key="4">
    <source>
        <dbReference type="Proteomes" id="UP000183371"/>
    </source>
</evidence>
<dbReference type="HAMAP" id="MF_00003">
    <property type="entry name" value="RbfA"/>
    <property type="match status" value="1"/>
</dbReference>
<dbReference type="Proteomes" id="UP000183371">
    <property type="component" value="Unassembled WGS sequence"/>
</dbReference>
<dbReference type="PANTHER" id="PTHR33515">
    <property type="entry name" value="RIBOSOME-BINDING FACTOR A, CHLOROPLASTIC-RELATED"/>
    <property type="match status" value="1"/>
</dbReference>
<dbReference type="InterPro" id="IPR015946">
    <property type="entry name" value="KH_dom-like_a/b"/>
</dbReference>
<sequence>MAKARDEFAGQPSQRQLRVGELVRKELSDILTRGQVSDPDLDGVIITVPEVRMSPDLRWADVLVMPMGGRDVEVVLEALKRNAKYLRGQVARRVTMKYTCDLRFVADTRFDDDDLITRLLHEPSIRKDFADGGIDDEDDQGENDRD</sequence>
<reference evidence="4" key="1">
    <citation type="submission" date="2016-10" db="EMBL/GenBank/DDBJ databases">
        <authorList>
            <person name="Varghese N."/>
            <person name="Submissions S."/>
        </authorList>
    </citation>
    <scope>NUCLEOTIDE SEQUENCE [LARGE SCALE GENOMIC DNA]</scope>
    <source>
        <strain evidence="4">DSM 17465</strain>
    </source>
</reference>
<comment type="similarity">
    <text evidence="2">Belongs to the RbfA family.</text>
</comment>
<dbReference type="NCBIfam" id="NF001802">
    <property type="entry name" value="PRK00521.2-5"/>
    <property type="match status" value="1"/>
</dbReference>
<evidence type="ECO:0000256" key="2">
    <source>
        <dbReference type="HAMAP-Rule" id="MF_00003"/>
    </source>
</evidence>
<dbReference type="RefSeq" id="WP_054782894.1">
    <property type="nucleotide sequence ID" value="NZ_FPBD01000003.1"/>
</dbReference>
<protein>
    <recommendedName>
        <fullName evidence="2">Ribosome-binding factor A</fullName>
    </recommendedName>
</protein>
<comment type="subunit">
    <text evidence="2">Monomer. Binds 30S ribosomal subunits, but not 50S ribosomal subunits or 70S ribosomes.</text>
</comment>
<dbReference type="SUPFAM" id="SSF89919">
    <property type="entry name" value="Ribosome-binding factor A, RbfA"/>
    <property type="match status" value="1"/>
</dbReference>
<dbReference type="Pfam" id="PF02033">
    <property type="entry name" value="RBFA"/>
    <property type="match status" value="1"/>
</dbReference>